<dbReference type="Pfam" id="PF01494">
    <property type="entry name" value="FAD_binding_3"/>
    <property type="match status" value="1"/>
</dbReference>
<sequence length="532" mass="56422">MRVPESNADVIIVGAGPTGLMLAAELRLAGVRPLVLERSPRLRTVPKANGLSGQIVQLLGYRGLAGRLAAIATDADPAAAIPFGGMHVSFGPLAAPPLRAMHLPQPKLEQLLDDWATELGAEIRRGYQVTDVEQDETGVTVLADGPDGRQRFAASYVVACDGARSRVRELAGIDFPGLTYPEVNRLGQLSVDDTVTQLDTGELAIAGQGTVPTGFTRTERGVFAVGGLSPQHTLMIQTTEDATSDIDDNEPMTLAELGDSIRRIVGVDLPMHSPIRLSRYQFQARQAERYRAGRILVAGDAAHAFPATGVGLNAGMLDAINLAWKLAADLNGTAPADLLDSYHAERHFAGERTMMHTQAQVALRRSDDPAAQALRRLFGELLSDTPALQRVGDLIAGTDLRYPLPNPNGHPLTGTVVADLPLRTETGDTTVGDLLRTARPVLLILADRPDLRDVAERWADRVDVRTATTADRPADALLIRPDAHIAWAATVDETAAAAGPALRDALATWFGAPAPAKAAGVRPAVAAVAVSD</sequence>
<dbReference type="InterPro" id="IPR002938">
    <property type="entry name" value="FAD-bd"/>
</dbReference>
<proteinExistence type="predicted"/>
<dbReference type="EMBL" id="CP032568">
    <property type="protein sequence ID" value="AYF76152.1"/>
    <property type="molecule type" value="Genomic_DNA"/>
</dbReference>
<dbReference type="OrthoDB" id="8670884at2"/>
<keyword evidence="5" id="KW-0503">Monooxygenase</keyword>
<dbReference type="AlphaFoldDB" id="A0A386ZE49"/>
<keyword evidence="5" id="KW-0560">Oxidoreductase</keyword>
<evidence type="ECO:0000256" key="3">
    <source>
        <dbReference type="ARBA" id="ARBA00022827"/>
    </source>
</evidence>
<organism evidence="5 6">
    <name type="scientific">Nocardia yunnanensis</name>
    <dbReference type="NCBI Taxonomy" id="2382165"/>
    <lineage>
        <taxon>Bacteria</taxon>
        <taxon>Bacillati</taxon>
        <taxon>Actinomycetota</taxon>
        <taxon>Actinomycetes</taxon>
        <taxon>Mycobacteriales</taxon>
        <taxon>Nocardiaceae</taxon>
        <taxon>Nocardia</taxon>
    </lineage>
</organism>
<protein>
    <submittedName>
        <fullName evidence="5">FAD-binding monooxygenase</fullName>
    </submittedName>
</protein>
<reference evidence="5 6" key="1">
    <citation type="submission" date="2018-09" db="EMBL/GenBank/DDBJ databases">
        <title>Nocardia yunnanensis sp. nov., an actinomycete isolated from a soil sample.</title>
        <authorList>
            <person name="Zhang J."/>
        </authorList>
    </citation>
    <scope>NUCLEOTIDE SEQUENCE [LARGE SCALE GENOMIC DNA]</scope>
    <source>
        <strain evidence="5 6">CFHS0054</strain>
    </source>
</reference>
<dbReference type="GO" id="GO:0071949">
    <property type="term" value="F:FAD binding"/>
    <property type="evidence" value="ECO:0007669"/>
    <property type="project" value="InterPro"/>
</dbReference>
<dbReference type="PANTHER" id="PTHR43004">
    <property type="entry name" value="TRK SYSTEM POTASSIUM UPTAKE PROTEIN"/>
    <property type="match status" value="1"/>
</dbReference>
<dbReference type="Gene3D" id="3.50.50.60">
    <property type="entry name" value="FAD/NAD(P)-binding domain"/>
    <property type="match status" value="1"/>
</dbReference>
<name>A0A386ZE49_9NOCA</name>
<dbReference type="Gene3D" id="3.40.30.120">
    <property type="match status" value="1"/>
</dbReference>
<dbReference type="Proteomes" id="UP000267164">
    <property type="component" value="Chromosome"/>
</dbReference>
<dbReference type="PRINTS" id="PR00420">
    <property type="entry name" value="RNGMNOXGNASE"/>
</dbReference>
<feature type="domain" description="FAD-binding" evidence="4">
    <location>
        <begin position="8"/>
        <end position="355"/>
    </location>
</feature>
<evidence type="ECO:0000313" key="6">
    <source>
        <dbReference type="Proteomes" id="UP000267164"/>
    </source>
</evidence>
<evidence type="ECO:0000313" key="5">
    <source>
        <dbReference type="EMBL" id="AYF76152.1"/>
    </source>
</evidence>
<keyword evidence="2" id="KW-0285">Flavoprotein</keyword>
<dbReference type="Gene3D" id="3.30.70.2450">
    <property type="match status" value="1"/>
</dbReference>
<dbReference type="KEGG" id="nyu:D7D52_22530"/>
<dbReference type="InterPro" id="IPR036188">
    <property type="entry name" value="FAD/NAD-bd_sf"/>
</dbReference>
<evidence type="ECO:0000256" key="2">
    <source>
        <dbReference type="ARBA" id="ARBA00022630"/>
    </source>
</evidence>
<keyword evidence="3" id="KW-0274">FAD</keyword>
<accession>A0A386ZE49</accession>
<comment type="cofactor">
    <cofactor evidence="1">
        <name>FAD</name>
        <dbReference type="ChEBI" id="CHEBI:57692"/>
    </cofactor>
</comment>
<evidence type="ECO:0000256" key="1">
    <source>
        <dbReference type="ARBA" id="ARBA00001974"/>
    </source>
</evidence>
<dbReference type="Pfam" id="PF21274">
    <property type="entry name" value="Rng_hyd_C"/>
    <property type="match status" value="1"/>
</dbReference>
<evidence type="ECO:0000259" key="4">
    <source>
        <dbReference type="Pfam" id="PF01494"/>
    </source>
</evidence>
<keyword evidence="6" id="KW-1185">Reference proteome</keyword>
<dbReference type="SUPFAM" id="SSF51905">
    <property type="entry name" value="FAD/NAD(P)-binding domain"/>
    <property type="match status" value="1"/>
</dbReference>
<dbReference type="PANTHER" id="PTHR43004:SF19">
    <property type="entry name" value="BINDING MONOOXYGENASE, PUTATIVE (JCVI)-RELATED"/>
    <property type="match status" value="1"/>
</dbReference>
<dbReference type="InterPro" id="IPR050641">
    <property type="entry name" value="RIFMO-like"/>
</dbReference>
<gene>
    <name evidence="5" type="ORF">D7D52_22530</name>
</gene>
<dbReference type="GO" id="GO:0016709">
    <property type="term" value="F:oxidoreductase activity, acting on paired donors, with incorporation or reduction of molecular oxygen, NAD(P)H as one donor, and incorporation of one atom of oxygen"/>
    <property type="evidence" value="ECO:0007669"/>
    <property type="project" value="UniProtKB-ARBA"/>
</dbReference>